<gene>
    <name evidence="1" type="ORF">DM877_27585</name>
</gene>
<evidence type="ECO:0000313" key="2">
    <source>
        <dbReference type="Proteomes" id="UP000290875"/>
    </source>
</evidence>
<organism evidence="1 2">
    <name type="scientific">Enterobacter cloacae</name>
    <dbReference type="NCBI Taxonomy" id="550"/>
    <lineage>
        <taxon>Bacteria</taxon>
        <taxon>Pseudomonadati</taxon>
        <taxon>Pseudomonadota</taxon>
        <taxon>Gammaproteobacteria</taxon>
        <taxon>Enterobacterales</taxon>
        <taxon>Enterobacteriaceae</taxon>
        <taxon>Enterobacter</taxon>
        <taxon>Enterobacter cloacae complex</taxon>
    </lineage>
</organism>
<comment type="caution">
    <text evidence="1">The sequence shown here is derived from an EMBL/GenBank/DDBJ whole genome shotgun (WGS) entry which is preliminary data.</text>
</comment>
<dbReference type="Proteomes" id="UP000290875">
    <property type="component" value="Unassembled WGS sequence"/>
</dbReference>
<protein>
    <submittedName>
        <fullName evidence="1">Uncharacterized protein</fullName>
    </submittedName>
</protein>
<proteinExistence type="predicted"/>
<sequence>YWCYDRHRSVRLVVLVGLANDQIAQSGLSSLSVIYYSAQLFSVGLRVPPHPLYVVSAASEKTTTCSYQRHNGAGTSAVRKNWGFTESGKRLLPITSASGTQQPLRCKALRQLNLMGQI</sequence>
<dbReference type="EMBL" id="QJSL01000136">
    <property type="protein sequence ID" value="RXW25865.1"/>
    <property type="molecule type" value="Genomic_DNA"/>
</dbReference>
<dbReference type="AlphaFoldDB" id="A0A4Q2E3A0"/>
<reference evidence="1 2" key="1">
    <citation type="submission" date="2018-06" db="EMBL/GenBank/DDBJ databases">
        <title>Carbapenemase-producing Enterobacteriaceae present in wastewater treatment plant effluent and nearby surface waters in the US.</title>
        <authorList>
            <person name="Mathys D.A."/>
            <person name="Mollenkopf D.F."/>
            <person name="Feicht S.M."/>
            <person name="Adams R.J."/>
            <person name="Albers A.L."/>
            <person name="Grooters S.V."/>
            <person name="Stuever D.M."/>
            <person name="Daniels J.B."/>
            <person name="Wittum T.E."/>
        </authorList>
    </citation>
    <scope>NUCLEOTIDE SEQUENCE [LARGE SCALE GENOMIC DNA]</scope>
    <source>
        <strain evidence="1 2">GEO_4_Eff_A</strain>
    </source>
</reference>
<feature type="non-terminal residue" evidence="1">
    <location>
        <position position="1"/>
    </location>
</feature>
<accession>A0A4Q2E3A0</accession>
<name>A0A4Q2E3A0_ENTCL</name>
<evidence type="ECO:0000313" key="1">
    <source>
        <dbReference type="EMBL" id="RXW25865.1"/>
    </source>
</evidence>